<name>A0A922P1Z7_9HYPH</name>
<keyword evidence="2" id="KW-0238">DNA-binding</keyword>
<dbReference type="Gene3D" id="1.10.10.10">
    <property type="entry name" value="Winged helix-like DNA-binding domain superfamily/Winged helix DNA-binding domain"/>
    <property type="match status" value="1"/>
</dbReference>
<dbReference type="Proteomes" id="UP000052167">
    <property type="component" value="Unassembled WGS sequence"/>
</dbReference>
<dbReference type="Pfam" id="PF13545">
    <property type="entry name" value="HTH_Crp_2"/>
    <property type="match status" value="1"/>
</dbReference>
<evidence type="ECO:0000259" key="5">
    <source>
        <dbReference type="PROSITE" id="PS51063"/>
    </source>
</evidence>
<reference evidence="6 7" key="1">
    <citation type="submission" date="2014-06" db="EMBL/GenBank/DDBJ databases">
        <title>Rhizobium pelagicum/R2-400B4.</title>
        <authorList>
            <person name="Kimes N.E."/>
            <person name="Lopez-Perez M."/>
        </authorList>
    </citation>
    <scope>NUCLEOTIDE SEQUENCE [LARGE SCALE GENOMIC DNA]</scope>
    <source>
        <strain evidence="6 7">R2-400B4</strain>
    </source>
</reference>
<feature type="domain" description="HTH crp-type" evidence="5">
    <location>
        <begin position="145"/>
        <end position="209"/>
    </location>
</feature>
<dbReference type="InterPro" id="IPR000595">
    <property type="entry name" value="cNMP-bd_dom"/>
</dbReference>
<comment type="caution">
    <text evidence="6">The sequence shown here is derived from an EMBL/GenBank/DDBJ whole genome shotgun (WGS) entry which is preliminary data.</text>
</comment>
<dbReference type="SUPFAM" id="SSF46785">
    <property type="entry name" value="Winged helix' DNA-binding domain"/>
    <property type="match status" value="1"/>
</dbReference>
<dbReference type="GO" id="GO:0005829">
    <property type="term" value="C:cytosol"/>
    <property type="evidence" value="ECO:0007669"/>
    <property type="project" value="TreeGrafter"/>
</dbReference>
<dbReference type="PROSITE" id="PS50042">
    <property type="entry name" value="CNMP_BINDING_3"/>
    <property type="match status" value="1"/>
</dbReference>
<evidence type="ECO:0000256" key="1">
    <source>
        <dbReference type="ARBA" id="ARBA00023015"/>
    </source>
</evidence>
<feature type="domain" description="Cyclic nucleotide-binding" evidence="4">
    <location>
        <begin position="9"/>
        <end position="131"/>
    </location>
</feature>
<dbReference type="PANTHER" id="PTHR24567:SF26">
    <property type="entry name" value="REGULATORY PROTEIN YEIL"/>
    <property type="match status" value="1"/>
</dbReference>
<evidence type="ECO:0000256" key="2">
    <source>
        <dbReference type="ARBA" id="ARBA00023125"/>
    </source>
</evidence>
<keyword evidence="1" id="KW-0805">Transcription regulation</keyword>
<gene>
    <name evidence="6" type="ORF">GV68_21265</name>
</gene>
<keyword evidence="3" id="KW-0804">Transcription</keyword>
<dbReference type="Gene3D" id="2.60.120.10">
    <property type="entry name" value="Jelly Rolls"/>
    <property type="match status" value="1"/>
</dbReference>
<dbReference type="RefSeq" id="WP_037162065.1">
    <property type="nucleotide sequence ID" value="NZ_CAJXID010000029.1"/>
</dbReference>
<evidence type="ECO:0000313" key="7">
    <source>
        <dbReference type="Proteomes" id="UP000052167"/>
    </source>
</evidence>
<dbReference type="InterPro" id="IPR050397">
    <property type="entry name" value="Env_Response_Regulators"/>
</dbReference>
<dbReference type="InterPro" id="IPR018490">
    <property type="entry name" value="cNMP-bd_dom_sf"/>
</dbReference>
<dbReference type="InterPro" id="IPR036390">
    <property type="entry name" value="WH_DNA-bd_sf"/>
</dbReference>
<dbReference type="Pfam" id="PF00027">
    <property type="entry name" value="cNMP_binding"/>
    <property type="match status" value="1"/>
</dbReference>
<dbReference type="OrthoDB" id="9776746at2"/>
<dbReference type="CDD" id="cd00038">
    <property type="entry name" value="CAP_ED"/>
    <property type="match status" value="1"/>
</dbReference>
<proteinExistence type="predicted"/>
<keyword evidence="7" id="KW-1185">Reference proteome</keyword>
<dbReference type="InterPro" id="IPR036388">
    <property type="entry name" value="WH-like_DNA-bd_sf"/>
</dbReference>
<dbReference type="PROSITE" id="PS51063">
    <property type="entry name" value="HTH_CRP_2"/>
    <property type="match status" value="1"/>
</dbReference>
<protein>
    <submittedName>
        <fullName evidence="6">Crp/Fnr family transcriptional regulator</fullName>
    </submittedName>
</protein>
<evidence type="ECO:0000259" key="4">
    <source>
        <dbReference type="PROSITE" id="PS50042"/>
    </source>
</evidence>
<dbReference type="AlphaFoldDB" id="A0A922P1Z7"/>
<accession>A0A922P1Z7</accession>
<evidence type="ECO:0000256" key="3">
    <source>
        <dbReference type="ARBA" id="ARBA00023163"/>
    </source>
</evidence>
<dbReference type="EMBL" id="JOKJ01000005">
    <property type="protein sequence ID" value="KEQ09880.1"/>
    <property type="molecule type" value="Genomic_DNA"/>
</dbReference>
<dbReference type="GO" id="GO:0003677">
    <property type="term" value="F:DNA binding"/>
    <property type="evidence" value="ECO:0007669"/>
    <property type="project" value="UniProtKB-KW"/>
</dbReference>
<evidence type="ECO:0000313" key="6">
    <source>
        <dbReference type="EMBL" id="KEQ09880.1"/>
    </source>
</evidence>
<dbReference type="InterPro" id="IPR014710">
    <property type="entry name" value="RmlC-like_jellyroll"/>
</dbReference>
<dbReference type="SMART" id="SM00419">
    <property type="entry name" value="HTH_CRP"/>
    <property type="match status" value="1"/>
</dbReference>
<dbReference type="SUPFAM" id="SSF51206">
    <property type="entry name" value="cAMP-binding domain-like"/>
    <property type="match status" value="1"/>
</dbReference>
<dbReference type="PANTHER" id="PTHR24567">
    <property type="entry name" value="CRP FAMILY TRANSCRIPTIONAL REGULATORY PROTEIN"/>
    <property type="match status" value="1"/>
</dbReference>
<dbReference type="SMART" id="SM00100">
    <property type="entry name" value="cNMP"/>
    <property type="match status" value="1"/>
</dbReference>
<sequence length="225" mass="24655">MSRWLDRAVFPASLEPDVSALLEGLRPVHLRSGTVLFRPGDHAQAFLVLLSGRVGVYLTGRNGREILLYAVQGGETCVQTTLGMLGNAAYRCEALAETDLVAVMIPRSLFDTLMAESACFRAFVFKDFAARLADMMGLLEQVAFTSIRERLARVLVDRAGEGDLVQATHQELAVAIGSAREVVSRRLEALASTGVVENERGRVRIRDRRALLRMAQGDGPERLVT</sequence>
<dbReference type="GO" id="GO:0003700">
    <property type="term" value="F:DNA-binding transcription factor activity"/>
    <property type="evidence" value="ECO:0007669"/>
    <property type="project" value="TreeGrafter"/>
</dbReference>
<dbReference type="InterPro" id="IPR012318">
    <property type="entry name" value="HTH_CRP"/>
</dbReference>
<organism evidence="6 7">
    <name type="scientific">Pseudorhizobium pelagicum</name>
    <dbReference type="NCBI Taxonomy" id="1509405"/>
    <lineage>
        <taxon>Bacteria</taxon>
        <taxon>Pseudomonadati</taxon>
        <taxon>Pseudomonadota</taxon>
        <taxon>Alphaproteobacteria</taxon>
        <taxon>Hyphomicrobiales</taxon>
        <taxon>Rhizobiaceae</taxon>
        <taxon>Rhizobium/Agrobacterium group</taxon>
        <taxon>Pseudorhizobium</taxon>
    </lineage>
</organism>